<evidence type="ECO:0000256" key="1">
    <source>
        <dbReference type="ARBA" id="ARBA00004370"/>
    </source>
</evidence>
<evidence type="ECO:0000313" key="9">
    <source>
        <dbReference type="EMBL" id="KAL2523700.1"/>
    </source>
</evidence>
<dbReference type="AlphaFoldDB" id="A0ABD1UGL2"/>
<proteinExistence type="predicted"/>
<keyword evidence="3 6" id="KW-0863">Zinc-finger</keyword>
<keyword evidence="10" id="KW-1185">Reference proteome</keyword>
<protein>
    <submittedName>
        <fullName evidence="9">RING/U-box superfamily protein</fullName>
    </submittedName>
</protein>
<evidence type="ECO:0000256" key="4">
    <source>
        <dbReference type="ARBA" id="ARBA00022833"/>
    </source>
</evidence>
<feature type="transmembrane region" description="Helical" evidence="7">
    <location>
        <begin position="32"/>
        <end position="52"/>
    </location>
</feature>
<dbReference type="PROSITE" id="PS50089">
    <property type="entry name" value="ZF_RING_2"/>
    <property type="match status" value="1"/>
</dbReference>
<evidence type="ECO:0000256" key="3">
    <source>
        <dbReference type="ARBA" id="ARBA00022771"/>
    </source>
</evidence>
<name>A0ABD1UGL2_9LAMI</name>
<evidence type="ECO:0000256" key="6">
    <source>
        <dbReference type="PROSITE-ProRule" id="PRU00175"/>
    </source>
</evidence>
<keyword evidence="5 7" id="KW-0472">Membrane</keyword>
<keyword evidence="4" id="KW-0862">Zinc</keyword>
<dbReference type="Proteomes" id="UP001604336">
    <property type="component" value="Unassembled WGS sequence"/>
</dbReference>
<organism evidence="9 10">
    <name type="scientific">Abeliophyllum distichum</name>
    <dbReference type="NCBI Taxonomy" id="126358"/>
    <lineage>
        <taxon>Eukaryota</taxon>
        <taxon>Viridiplantae</taxon>
        <taxon>Streptophyta</taxon>
        <taxon>Embryophyta</taxon>
        <taxon>Tracheophyta</taxon>
        <taxon>Spermatophyta</taxon>
        <taxon>Magnoliopsida</taxon>
        <taxon>eudicotyledons</taxon>
        <taxon>Gunneridae</taxon>
        <taxon>Pentapetalae</taxon>
        <taxon>asterids</taxon>
        <taxon>lamiids</taxon>
        <taxon>Lamiales</taxon>
        <taxon>Oleaceae</taxon>
        <taxon>Forsythieae</taxon>
        <taxon>Abeliophyllum</taxon>
    </lineage>
</organism>
<dbReference type="GO" id="GO:0016020">
    <property type="term" value="C:membrane"/>
    <property type="evidence" value="ECO:0007669"/>
    <property type="project" value="UniProtKB-SubCell"/>
</dbReference>
<dbReference type="CDD" id="cd16461">
    <property type="entry name" value="RING-H2_EL5-like"/>
    <property type="match status" value="1"/>
</dbReference>
<evidence type="ECO:0000259" key="8">
    <source>
        <dbReference type="PROSITE" id="PS50089"/>
    </source>
</evidence>
<evidence type="ECO:0000256" key="2">
    <source>
        <dbReference type="ARBA" id="ARBA00022723"/>
    </source>
</evidence>
<dbReference type="EMBL" id="JBFOLK010000003">
    <property type="protein sequence ID" value="KAL2523700.1"/>
    <property type="molecule type" value="Genomic_DNA"/>
</dbReference>
<feature type="domain" description="RING-type" evidence="8">
    <location>
        <begin position="164"/>
        <end position="206"/>
    </location>
</feature>
<dbReference type="GO" id="GO:0008270">
    <property type="term" value="F:zinc ion binding"/>
    <property type="evidence" value="ECO:0007669"/>
    <property type="project" value="UniProtKB-KW"/>
</dbReference>
<comment type="subcellular location">
    <subcellularLocation>
        <location evidence="1">Membrane</location>
    </subcellularLocation>
</comment>
<keyword evidence="2" id="KW-0479">Metal-binding</keyword>
<dbReference type="SUPFAM" id="SSF57850">
    <property type="entry name" value="RING/U-box"/>
    <property type="match status" value="1"/>
</dbReference>
<dbReference type="Gene3D" id="3.30.40.10">
    <property type="entry name" value="Zinc/RING finger domain, C3HC4 (zinc finger)"/>
    <property type="match status" value="1"/>
</dbReference>
<keyword evidence="7" id="KW-1133">Transmembrane helix</keyword>
<dbReference type="SMART" id="SM00184">
    <property type="entry name" value="RING"/>
    <property type="match status" value="1"/>
</dbReference>
<dbReference type="InterPro" id="IPR001841">
    <property type="entry name" value="Znf_RING"/>
</dbReference>
<gene>
    <name evidence="9" type="ORF">Adt_08754</name>
</gene>
<dbReference type="PANTHER" id="PTHR46151:SF12">
    <property type="entry name" value="RING_U-BOX SUPERFAMILY PROTEIN"/>
    <property type="match status" value="1"/>
</dbReference>
<dbReference type="InterPro" id="IPR013083">
    <property type="entry name" value="Znf_RING/FYVE/PHD"/>
</dbReference>
<evidence type="ECO:0000313" key="10">
    <source>
        <dbReference type="Proteomes" id="UP001604336"/>
    </source>
</evidence>
<evidence type="ECO:0000256" key="5">
    <source>
        <dbReference type="ARBA" id="ARBA00023136"/>
    </source>
</evidence>
<dbReference type="PANTHER" id="PTHR46151">
    <property type="entry name" value="NEP1-INTERACTING PROTEIN-LIKE 2"/>
    <property type="match status" value="1"/>
</dbReference>
<dbReference type="Pfam" id="PF13639">
    <property type="entry name" value="zf-RING_2"/>
    <property type="match status" value="1"/>
</dbReference>
<accession>A0ABD1UGL2</accession>
<reference evidence="10" key="1">
    <citation type="submission" date="2024-07" db="EMBL/GenBank/DDBJ databases">
        <title>Two chromosome-level genome assemblies of Korean endemic species Abeliophyllum distichum and Forsythia ovata (Oleaceae).</title>
        <authorList>
            <person name="Jang H."/>
        </authorList>
    </citation>
    <scope>NUCLEOTIDE SEQUENCE [LARGE SCALE GENOMIC DNA]</scope>
</reference>
<comment type="caution">
    <text evidence="9">The sequence shown here is derived from an EMBL/GenBank/DDBJ whole genome shotgun (WGS) entry which is preliminary data.</text>
</comment>
<feature type="transmembrane region" description="Helical" evidence="7">
    <location>
        <begin position="6"/>
        <end position="25"/>
    </location>
</feature>
<evidence type="ECO:0000256" key="7">
    <source>
        <dbReference type="SAM" id="Phobius"/>
    </source>
</evidence>
<keyword evidence="7" id="KW-0812">Transmembrane</keyword>
<sequence>MTKTWFSIIFSWLSTVAASGLLSTLMRKTAVGLLACILALGGVAIGVIAGAIKGQTTETGFLRGAGVGAMAGVLTALQFTELIVNGEPFSKVALISCSLVNGKIFMEWLNSAVLKAYQWQVSTMETSSSEVSDIFEVNSTRGLSIDEIKKLPSYRYYSMDTVNCTICLQDFENGDCARMLPSCRHSHHLHCIDEWLIRNGTCPICREGV</sequence>